<name>A0ACC2I1M7_9PLEO</name>
<comment type="caution">
    <text evidence="1">The sequence shown here is derived from an EMBL/GenBank/DDBJ whole genome shotgun (WGS) entry which is preliminary data.</text>
</comment>
<dbReference type="Proteomes" id="UP001153331">
    <property type="component" value="Unassembled WGS sequence"/>
</dbReference>
<reference evidence="1" key="1">
    <citation type="submission" date="2022-11" db="EMBL/GenBank/DDBJ databases">
        <title>Genome Sequence of Boeremia exigua.</title>
        <authorList>
            <person name="Buettner E."/>
        </authorList>
    </citation>
    <scope>NUCLEOTIDE SEQUENCE</scope>
    <source>
        <strain evidence="1">CU02</strain>
    </source>
</reference>
<keyword evidence="2" id="KW-1185">Reference proteome</keyword>
<sequence>MDALSAALRMGGMPPLRPRKLVPVHQHGLANRGRVSLTAPVRREFCTLLTRGQRRCDVRTQRGEQGLDRNERYLAHAGEPESAVHLLRTESFSERTMAGVWRESKRQTKALTATLEQERERSLGRVRSTFDVLAMQVLAVVAFGQENELTTLPKGHKMTLMDSMGFILKHILLTVVFNSLQAPDFLLPSVLRKLKTSVAEVRLYMQELVLSHMQSSSAFKPVASGSRPLSLLSAMVHANEVERQGENEGKPRSYLTESELYGNIFVFNLGGYETTASTLTFALPFLALNPDIQSWVAEETDLHNKHSTKAGDEDSDADYSSVYPHLLRTRALMYETLRLASPAPLFVKTPLIPVDIDITTPSGPRTITVKPGTLMGMNQYGAHLSPRWGDDAETFDPKRFISVDEKGEEKFHVPEGPAYSAWMVGPRMCPAKKFSQVEFAGIIAELLRDWRVEIVRKDGESEGVARQRVQALLRDEKYFNVSAHLKRPEAAGVRFVRR</sequence>
<evidence type="ECO:0000313" key="2">
    <source>
        <dbReference type="Proteomes" id="UP001153331"/>
    </source>
</evidence>
<accession>A0ACC2I1M7</accession>
<proteinExistence type="predicted"/>
<dbReference type="EMBL" id="JAPHNI010000687">
    <property type="protein sequence ID" value="KAJ8108858.1"/>
    <property type="molecule type" value="Genomic_DNA"/>
</dbReference>
<organism evidence="1 2">
    <name type="scientific">Boeremia exigua</name>
    <dbReference type="NCBI Taxonomy" id="749465"/>
    <lineage>
        <taxon>Eukaryota</taxon>
        <taxon>Fungi</taxon>
        <taxon>Dikarya</taxon>
        <taxon>Ascomycota</taxon>
        <taxon>Pezizomycotina</taxon>
        <taxon>Dothideomycetes</taxon>
        <taxon>Pleosporomycetidae</taxon>
        <taxon>Pleosporales</taxon>
        <taxon>Pleosporineae</taxon>
        <taxon>Didymellaceae</taxon>
        <taxon>Boeremia</taxon>
    </lineage>
</organism>
<gene>
    <name evidence="1" type="ORF">OPT61_g7878</name>
</gene>
<evidence type="ECO:0000313" key="1">
    <source>
        <dbReference type="EMBL" id="KAJ8108858.1"/>
    </source>
</evidence>
<protein>
    <submittedName>
        <fullName evidence="1">Uncharacterized protein</fullName>
    </submittedName>
</protein>